<name>A0A8H2DZ26_ORBOL</name>
<evidence type="ECO:0000313" key="1">
    <source>
        <dbReference type="EMBL" id="TGJ68861.1"/>
    </source>
</evidence>
<reference evidence="1 2" key="1">
    <citation type="submission" date="2019-03" db="EMBL/GenBank/DDBJ databases">
        <title>Nematode-trapping fungi genome.</title>
        <authorList>
            <person name="Vidal-Diez De Ulzurrun G."/>
        </authorList>
    </citation>
    <scope>NUCLEOTIDE SEQUENCE [LARGE SCALE GENOMIC DNA]</scope>
    <source>
        <strain evidence="1 2">TWF154</strain>
    </source>
</reference>
<dbReference type="Proteomes" id="UP000297595">
    <property type="component" value="Unassembled WGS sequence"/>
</dbReference>
<dbReference type="AlphaFoldDB" id="A0A8H2DZ26"/>
<evidence type="ECO:0008006" key="3">
    <source>
        <dbReference type="Google" id="ProtNLM"/>
    </source>
</evidence>
<organism evidence="1 2">
    <name type="scientific">Orbilia oligospora</name>
    <name type="common">Nematode-trapping fungus</name>
    <name type="synonym">Arthrobotrys oligospora</name>
    <dbReference type="NCBI Taxonomy" id="2813651"/>
    <lineage>
        <taxon>Eukaryota</taxon>
        <taxon>Fungi</taxon>
        <taxon>Dikarya</taxon>
        <taxon>Ascomycota</taxon>
        <taxon>Pezizomycotina</taxon>
        <taxon>Orbiliomycetes</taxon>
        <taxon>Orbiliales</taxon>
        <taxon>Orbiliaceae</taxon>
        <taxon>Orbilia</taxon>
    </lineage>
</organism>
<evidence type="ECO:0000313" key="2">
    <source>
        <dbReference type="Proteomes" id="UP000297595"/>
    </source>
</evidence>
<comment type="caution">
    <text evidence="1">The sequence shown here is derived from an EMBL/GenBank/DDBJ whole genome shotgun (WGS) entry which is preliminary data.</text>
</comment>
<proteinExistence type="predicted"/>
<dbReference type="Gene3D" id="3.40.50.300">
    <property type="entry name" value="P-loop containing nucleotide triphosphate hydrolases"/>
    <property type="match status" value="1"/>
</dbReference>
<protein>
    <recommendedName>
        <fullName evidence="3">G domain-containing protein</fullName>
    </recommendedName>
</protein>
<dbReference type="InterPro" id="IPR027417">
    <property type="entry name" value="P-loop_NTPase"/>
</dbReference>
<accession>A0A8H2DZ26</accession>
<dbReference type="SUPFAM" id="SSF52540">
    <property type="entry name" value="P-loop containing nucleoside triphosphate hydrolases"/>
    <property type="match status" value="1"/>
</dbReference>
<dbReference type="EMBL" id="SOZJ01000003">
    <property type="protein sequence ID" value="TGJ68861.1"/>
    <property type="molecule type" value="Genomic_DNA"/>
</dbReference>
<sequence length="114" mass="12792">MAEITPDHKNIVVLGLTQNGKSSFVNSILRYAQLENTEAPIIGNGSTSQTKDIRKYSTKINIRRYSVRRNGQRTDLTHNSEGSRVVITYDNEGRVASQKYEPLTFKESFGPETG</sequence>
<gene>
    <name evidence="1" type="ORF">EYR41_004943</name>
</gene>